<evidence type="ECO:0000313" key="3">
    <source>
        <dbReference type="Proteomes" id="UP000747110"/>
    </source>
</evidence>
<dbReference type="EMBL" id="BNCP01000001">
    <property type="protein sequence ID" value="GIL69788.1"/>
    <property type="molecule type" value="Genomic_DNA"/>
</dbReference>
<comment type="caution">
    <text evidence="2">The sequence shown here is derived from an EMBL/GenBank/DDBJ whole genome shotgun (WGS) entry which is preliminary data.</text>
</comment>
<feature type="region of interest" description="Disordered" evidence="1">
    <location>
        <begin position="67"/>
        <end position="105"/>
    </location>
</feature>
<protein>
    <submittedName>
        <fullName evidence="2">Uncharacterized protein</fullName>
    </submittedName>
</protein>
<keyword evidence="3" id="KW-1185">Reference proteome</keyword>
<gene>
    <name evidence="2" type="ORF">Vretifemale_606</name>
</gene>
<evidence type="ECO:0000256" key="1">
    <source>
        <dbReference type="SAM" id="MobiDB-lite"/>
    </source>
</evidence>
<sequence>MVAAAAAALSISMPYTHGIVSCSDVCCGDDCGEAEAEAAAGSSVAEIETPPTTAAALVLIPPRPASTRRLLPLPPASSPRHSPPPPPLPQEELPPPAVHPPPPPVVACEKSSSRERVGVPARSDLWLRDCCRITVTLRTGRLTIIVTESLRADTMEAGWASFRKKVSKEP</sequence>
<feature type="compositionally biased region" description="Pro residues" evidence="1">
    <location>
        <begin position="72"/>
        <end position="105"/>
    </location>
</feature>
<accession>A0A8J4FCV4</accession>
<dbReference type="AlphaFoldDB" id="A0A8J4FCV4"/>
<evidence type="ECO:0000313" key="2">
    <source>
        <dbReference type="EMBL" id="GIL69788.1"/>
    </source>
</evidence>
<dbReference type="OrthoDB" id="21463at2759"/>
<dbReference type="Proteomes" id="UP000747110">
    <property type="component" value="Unassembled WGS sequence"/>
</dbReference>
<organism evidence="2 3">
    <name type="scientific">Volvox reticuliferus</name>
    <dbReference type="NCBI Taxonomy" id="1737510"/>
    <lineage>
        <taxon>Eukaryota</taxon>
        <taxon>Viridiplantae</taxon>
        <taxon>Chlorophyta</taxon>
        <taxon>core chlorophytes</taxon>
        <taxon>Chlorophyceae</taxon>
        <taxon>CS clade</taxon>
        <taxon>Chlamydomonadales</taxon>
        <taxon>Volvocaceae</taxon>
        <taxon>Volvox</taxon>
    </lineage>
</organism>
<proteinExistence type="predicted"/>
<reference evidence="2" key="1">
    <citation type="journal article" date="2021" name="Proc. Natl. Acad. Sci. U.S.A.">
        <title>Three genomes in the algal genus Volvox reveal the fate of a haploid sex-determining region after a transition to homothallism.</title>
        <authorList>
            <person name="Yamamoto K."/>
            <person name="Hamaji T."/>
            <person name="Kawai-Toyooka H."/>
            <person name="Matsuzaki R."/>
            <person name="Takahashi F."/>
            <person name="Nishimura Y."/>
            <person name="Kawachi M."/>
            <person name="Noguchi H."/>
            <person name="Minakuchi Y."/>
            <person name="Umen J.G."/>
            <person name="Toyoda A."/>
            <person name="Nozaki H."/>
        </authorList>
    </citation>
    <scope>NUCLEOTIDE SEQUENCE</scope>
    <source>
        <strain evidence="2">NIES-3786</strain>
    </source>
</reference>
<name>A0A8J4FCV4_9CHLO</name>